<feature type="transmembrane region" description="Helical" evidence="6">
    <location>
        <begin position="304"/>
        <end position="325"/>
    </location>
</feature>
<evidence type="ECO:0000256" key="6">
    <source>
        <dbReference type="SAM" id="Phobius"/>
    </source>
</evidence>
<gene>
    <name evidence="8" type="ORF">Pro02_06380</name>
</gene>
<dbReference type="PANTHER" id="PTHR43124:SF3">
    <property type="entry name" value="CHLORAMPHENICOL EFFLUX PUMP RV0191"/>
    <property type="match status" value="1"/>
</dbReference>
<accession>A0A8J3RVQ3</accession>
<feature type="transmembrane region" description="Helical" evidence="6">
    <location>
        <begin position="167"/>
        <end position="190"/>
    </location>
</feature>
<reference evidence="8" key="1">
    <citation type="submission" date="2021-01" db="EMBL/GenBank/DDBJ databases">
        <title>Whole genome shotgun sequence of Planobispora rosea NBRC 15558.</title>
        <authorList>
            <person name="Komaki H."/>
            <person name="Tamura T."/>
        </authorList>
    </citation>
    <scope>NUCLEOTIDE SEQUENCE</scope>
    <source>
        <strain evidence="8">NBRC 15558</strain>
    </source>
</reference>
<dbReference type="GO" id="GO:0005886">
    <property type="term" value="C:plasma membrane"/>
    <property type="evidence" value="ECO:0007669"/>
    <property type="project" value="UniProtKB-SubCell"/>
</dbReference>
<dbReference type="InterPro" id="IPR020846">
    <property type="entry name" value="MFS_dom"/>
</dbReference>
<evidence type="ECO:0000256" key="4">
    <source>
        <dbReference type="ARBA" id="ARBA00022989"/>
    </source>
</evidence>
<evidence type="ECO:0000259" key="7">
    <source>
        <dbReference type="PROSITE" id="PS50850"/>
    </source>
</evidence>
<organism evidence="8 9">
    <name type="scientific">Planobispora rosea</name>
    <dbReference type="NCBI Taxonomy" id="35762"/>
    <lineage>
        <taxon>Bacteria</taxon>
        <taxon>Bacillati</taxon>
        <taxon>Actinomycetota</taxon>
        <taxon>Actinomycetes</taxon>
        <taxon>Streptosporangiales</taxon>
        <taxon>Streptosporangiaceae</taxon>
        <taxon>Planobispora</taxon>
    </lineage>
</organism>
<evidence type="ECO:0000313" key="9">
    <source>
        <dbReference type="Proteomes" id="UP000655044"/>
    </source>
</evidence>
<evidence type="ECO:0000313" key="8">
    <source>
        <dbReference type="EMBL" id="GIH82230.1"/>
    </source>
</evidence>
<feature type="transmembrane region" description="Helical" evidence="6">
    <location>
        <begin position="211"/>
        <end position="235"/>
    </location>
</feature>
<dbReference type="SUPFAM" id="SSF103473">
    <property type="entry name" value="MFS general substrate transporter"/>
    <property type="match status" value="1"/>
</dbReference>
<evidence type="ECO:0000256" key="3">
    <source>
        <dbReference type="ARBA" id="ARBA00022692"/>
    </source>
</evidence>
<dbReference type="GO" id="GO:0022857">
    <property type="term" value="F:transmembrane transporter activity"/>
    <property type="evidence" value="ECO:0007669"/>
    <property type="project" value="InterPro"/>
</dbReference>
<dbReference type="AlphaFoldDB" id="A0A8J3RVQ3"/>
<keyword evidence="3 6" id="KW-0812">Transmembrane</keyword>
<feature type="transmembrane region" description="Helical" evidence="6">
    <location>
        <begin position="55"/>
        <end position="74"/>
    </location>
</feature>
<keyword evidence="4 6" id="KW-1133">Transmembrane helix</keyword>
<feature type="transmembrane region" description="Helical" evidence="6">
    <location>
        <begin position="81"/>
        <end position="108"/>
    </location>
</feature>
<feature type="transmembrane region" description="Helical" evidence="6">
    <location>
        <begin position="140"/>
        <end position="161"/>
    </location>
</feature>
<feature type="domain" description="Major facilitator superfamily (MFS) profile" evidence="7">
    <location>
        <begin position="15"/>
        <end position="391"/>
    </location>
</feature>
<dbReference type="CDD" id="cd17324">
    <property type="entry name" value="MFS_NepI_like"/>
    <property type="match status" value="1"/>
</dbReference>
<proteinExistence type="predicted"/>
<dbReference type="PANTHER" id="PTHR43124">
    <property type="entry name" value="PURINE EFFLUX PUMP PBUE"/>
    <property type="match status" value="1"/>
</dbReference>
<feature type="transmembrane region" description="Helical" evidence="6">
    <location>
        <begin position="280"/>
        <end position="298"/>
    </location>
</feature>
<evidence type="ECO:0000256" key="5">
    <source>
        <dbReference type="ARBA" id="ARBA00023136"/>
    </source>
</evidence>
<feature type="transmembrane region" description="Helical" evidence="6">
    <location>
        <begin position="337"/>
        <end position="360"/>
    </location>
</feature>
<dbReference type="InterPro" id="IPR050189">
    <property type="entry name" value="MFS_Efflux_Transporters"/>
</dbReference>
<sequence length="394" mass="39435">MHPSPTLSRTRGNLALISLFLATFVLGSTELVVVGVLDLIAADTGVTVSTAGTLVTAYALGLCLGGPALTAATIRLPRRTLLWVCMLAFLLATLAMVVTTSFALLLAARAVAGALHGAFVGAAFAAVGVLLPAERLGRGIAVVLGGIAVSTAMGVPIGTLVGRALGWTGAFTVIVAVGVVVLAGLLLLMPSVTTAGGGGAARLHPQVRSAFAPRVLVMLAIGVLLLGGQFTVFTYITPFLLEVTAISDSAVSGFLLAYGVATAIGTFAGGWAADRDASRTLLVSNVVLILALGLLYLAGAVPVLTAVALLVWGLVGFGLVPALQYRVATLAGPARDLAASLPASAVNAGIAAGALLGGWALTGSGLSAVVVVGLLMCLACLPLTWLTGRWSANR</sequence>
<keyword evidence="5 6" id="KW-0472">Membrane</keyword>
<evidence type="ECO:0000256" key="1">
    <source>
        <dbReference type="ARBA" id="ARBA00004651"/>
    </source>
</evidence>
<dbReference type="InterPro" id="IPR036259">
    <property type="entry name" value="MFS_trans_sf"/>
</dbReference>
<feature type="transmembrane region" description="Helical" evidence="6">
    <location>
        <begin position="255"/>
        <end position="273"/>
    </location>
</feature>
<dbReference type="Gene3D" id="1.20.1250.20">
    <property type="entry name" value="MFS general substrate transporter like domains"/>
    <property type="match status" value="1"/>
</dbReference>
<protein>
    <submittedName>
        <fullName evidence="8">MFS transporter</fullName>
    </submittedName>
</protein>
<keyword evidence="9" id="KW-1185">Reference proteome</keyword>
<dbReference type="EMBL" id="BOOI01000005">
    <property type="protein sequence ID" value="GIH82230.1"/>
    <property type="molecule type" value="Genomic_DNA"/>
</dbReference>
<dbReference type="RefSeq" id="WP_203863194.1">
    <property type="nucleotide sequence ID" value="NZ_BMQP01000001.1"/>
</dbReference>
<feature type="transmembrane region" description="Helical" evidence="6">
    <location>
        <begin position="114"/>
        <end position="133"/>
    </location>
</feature>
<dbReference type="InterPro" id="IPR011701">
    <property type="entry name" value="MFS"/>
</dbReference>
<keyword evidence="2" id="KW-1003">Cell membrane</keyword>
<comment type="subcellular location">
    <subcellularLocation>
        <location evidence="1">Cell membrane</location>
        <topology evidence="1">Multi-pass membrane protein</topology>
    </subcellularLocation>
</comment>
<comment type="caution">
    <text evidence="8">The sequence shown here is derived from an EMBL/GenBank/DDBJ whole genome shotgun (WGS) entry which is preliminary data.</text>
</comment>
<dbReference type="Proteomes" id="UP000655044">
    <property type="component" value="Unassembled WGS sequence"/>
</dbReference>
<name>A0A8J3RVQ3_PLARO</name>
<evidence type="ECO:0000256" key="2">
    <source>
        <dbReference type="ARBA" id="ARBA00022475"/>
    </source>
</evidence>
<dbReference type="PROSITE" id="PS50850">
    <property type="entry name" value="MFS"/>
    <property type="match status" value="1"/>
</dbReference>
<feature type="transmembrane region" description="Helical" evidence="6">
    <location>
        <begin position="366"/>
        <end position="386"/>
    </location>
</feature>
<dbReference type="Pfam" id="PF07690">
    <property type="entry name" value="MFS_1"/>
    <property type="match status" value="1"/>
</dbReference>